<evidence type="ECO:0000256" key="5">
    <source>
        <dbReference type="ARBA" id="ARBA00023146"/>
    </source>
</evidence>
<dbReference type="Pfam" id="PF00152">
    <property type="entry name" value="tRNA-synt_2"/>
    <property type="match status" value="1"/>
</dbReference>
<dbReference type="Gene3D" id="2.40.50.140">
    <property type="entry name" value="Nucleic acid-binding proteins"/>
    <property type="match status" value="1"/>
</dbReference>
<feature type="binding site" evidence="7">
    <location>
        <position position="408"/>
    </location>
    <ligand>
        <name>Mg(2+)</name>
        <dbReference type="ChEBI" id="CHEBI:18420"/>
        <label>1</label>
    </ligand>
</feature>
<comment type="catalytic activity">
    <reaction evidence="6 7 8">
        <text>tRNA(Lys) + L-lysine + ATP = L-lysyl-tRNA(Lys) + AMP + diphosphate</text>
        <dbReference type="Rhea" id="RHEA:20792"/>
        <dbReference type="Rhea" id="RHEA-COMP:9696"/>
        <dbReference type="Rhea" id="RHEA-COMP:9697"/>
        <dbReference type="ChEBI" id="CHEBI:30616"/>
        <dbReference type="ChEBI" id="CHEBI:32551"/>
        <dbReference type="ChEBI" id="CHEBI:33019"/>
        <dbReference type="ChEBI" id="CHEBI:78442"/>
        <dbReference type="ChEBI" id="CHEBI:78529"/>
        <dbReference type="ChEBI" id="CHEBI:456215"/>
        <dbReference type="EC" id="6.1.1.6"/>
    </reaction>
</comment>
<dbReference type="SUPFAM" id="SSF55681">
    <property type="entry name" value="Class II aaRS and biotin synthetases"/>
    <property type="match status" value="1"/>
</dbReference>
<evidence type="ECO:0000256" key="8">
    <source>
        <dbReference type="RuleBase" id="RU000336"/>
    </source>
</evidence>
<dbReference type="HAMAP" id="MF_00252">
    <property type="entry name" value="Lys_tRNA_synth_class2"/>
    <property type="match status" value="1"/>
</dbReference>
<keyword evidence="2 7" id="KW-0479">Metal-binding</keyword>
<protein>
    <recommendedName>
        <fullName evidence="7">Lysine--tRNA ligase</fullName>
        <ecNumber evidence="7">6.1.1.6</ecNumber>
    </recommendedName>
    <alternativeName>
        <fullName evidence="7">Lysyl-tRNA synthetase</fullName>
        <shortName evidence="7">LysRS</shortName>
    </alternativeName>
</protein>
<dbReference type="CDD" id="cd00775">
    <property type="entry name" value="LysRS_core"/>
    <property type="match status" value="1"/>
</dbReference>
<dbReference type="InterPro" id="IPR045864">
    <property type="entry name" value="aa-tRNA-synth_II/BPL/LPL"/>
</dbReference>
<dbReference type="InterPro" id="IPR004365">
    <property type="entry name" value="NA-bd_OB_tRNA"/>
</dbReference>
<evidence type="ECO:0000313" key="11">
    <source>
        <dbReference type="Proteomes" id="UP001279681"/>
    </source>
</evidence>
<keyword evidence="3 7" id="KW-0547">Nucleotide-binding</keyword>
<dbReference type="PRINTS" id="PR00982">
    <property type="entry name" value="TRNASYNTHLYS"/>
</dbReference>
<feature type="binding site" evidence="7">
    <location>
        <position position="408"/>
    </location>
    <ligand>
        <name>Mg(2+)</name>
        <dbReference type="ChEBI" id="CHEBI:18420"/>
        <label>2</label>
    </ligand>
</feature>
<keyword evidence="7" id="KW-0648">Protein biosynthesis</keyword>
<dbReference type="CDD" id="cd04322">
    <property type="entry name" value="LysRS_N"/>
    <property type="match status" value="1"/>
</dbReference>
<evidence type="ECO:0000256" key="3">
    <source>
        <dbReference type="ARBA" id="ARBA00022741"/>
    </source>
</evidence>
<organism evidence="10 11">
    <name type="scientific">Candidatus Cetobacterium colombiensis</name>
    <dbReference type="NCBI Taxonomy" id="3073100"/>
    <lineage>
        <taxon>Bacteria</taxon>
        <taxon>Fusobacteriati</taxon>
        <taxon>Fusobacteriota</taxon>
        <taxon>Fusobacteriia</taxon>
        <taxon>Fusobacteriales</taxon>
        <taxon>Fusobacteriaceae</taxon>
        <taxon>Cetobacterium</taxon>
    </lineage>
</organism>
<dbReference type="InterPro" id="IPR044136">
    <property type="entry name" value="Lys-tRNA-ligase_II_N"/>
</dbReference>
<evidence type="ECO:0000256" key="6">
    <source>
        <dbReference type="ARBA" id="ARBA00048573"/>
    </source>
</evidence>
<comment type="similarity">
    <text evidence="7">Belongs to the class-II aminoacyl-tRNA synthetase family.</text>
</comment>
<dbReference type="Pfam" id="PF01336">
    <property type="entry name" value="tRNA_anti-codon"/>
    <property type="match status" value="1"/>
</dbReference>
<keyword evidence="7" id="KW-0963">Cytoplasm</keyword>
<evidence type="ECO:0000256" key="1">
    <source>
        <dbReference type="ARBA" id="ARBA00022598"/>
    </source>
</evidence>
<sequence>MEKYFDRVGKERLVMEQWDKIKEIESLGVYPFGKKYDKVHMVGDLLASSPESETTFKTAGRIMGFREQGKAVFAHIEDQTGKIQVYIRQDQIGEEAFEIVKKLGVGDIIGVEGALFMTQKGELTLRVAKVELLSKNVRALPEKFHGLTDVETRYRKRYLDLIMNRDVKETFIKRVRIINGIREFLNKKGFLEVETPMMHPIVGGAAARPFITHHNALDMELYLRIAPELYLKRLIIGGFDKVYEINRNFRNEGISTRHNPEFTMMELYQAYADYNDMMDLTESLFQYLATEVLGTTKIEYNNKEIDLGKFYRIHMVDMIKDITGADFWQDLSVEEAKTLAKKHHVEIADHMTTVGHIINEFFEQKCEEHIVQPTFIYGHPVEISPLAKRNAEDSRFTDRFELFIDAREYANAFSELNDPADQRGRFEAQVEEALLGNDEATAVIDDDYIEALEYALPPTGGLGIGIDRAIMLLTGSPSIRDVVLFPQMKRRD</sequence>
<dbReference type="PANTHER" id="PTHR42918:SF15">
    <property type="entry name" value="LYSINE--TRNA LIGASE, CHLOROPLASTIC_MITOCHONDRIAL"/>
    <property type="match status" value="1"/>
</dbReference>
<dbReference type="Proteomes" id="UP001279681">
    <property type="component" value="Unassembled WGS sequence"/>
</dbReference>
<gene>
    <name evidence="7 10" type="primary">lysS</name>
    <name evidence="10" type="ORF">RFV38_06910</name>
</gene>
<dbReference type="InterPro" id="IPR012340">
    <property type="entry name" value="NA-bd_OB-fold"/>
</dbReference>
<dbReference type="InterPro" id="IPR004364">
    <property type="entry name" value="Aa-tRNA-synt_II"/>
</dbReference>
<accession>A0ABU4W9K9</accession>
<dbReference type="PANTHER" id="PTHR42918">
    <property type="entry name" value="LYSYL-TRNA SYNTHETASE"/>
    <property type="match status" value="1"/>
</dbReference>
<comment type="cofactor">
    <cofactor evidence="7 8">
        <name>Mg(2+)</name>
        <dbReference type="ChEBI" id="CHEBI:18420"/>
    </cofactor>
    <text evidence="7 8">Binds 3 Mg(2+) ions per subunit.</text>
</comment>
<keyword evidence="7 8" id="KW-0460">Magnesium</keyword>
<dbReference type="GO" id="GO:0004824">
    <property type="term" value="F:lysine-tRNA ligase activity"/>
    <property type="evidence" value="ECO:0007669"/>
    <property type="project" value="UniProtKB-EC"/>
</dbReference>
<feature type="binding site" evidence="7">
    <location>
        <position position="401"/>
    </location>
    <ligand>
        <name>Mg(2+)</name>
        <dbReference type="ChEBI" id="CHEBI:18420"/>
        <label>1</label>
    </ligand>
</feature>
<dbReference type="RefSeq" id="WP_320313627.1">
    <property type="nucleotide sequence ID" value="NZ_JAVIKH010000008.1"/>
</dbReference>
<comment type="caution">
    <text evidence="10">The sequence shown here is derived from an EMBL/GenBank/DDBJ whole genome shotgun (WGS) entry which is preliminary data.</text>
</comment>
<comment type="subunit">
    <text evidence="7">Homodimer.</text>
</comment>
<dbReference type="EC" id="6.1.1.6" evidence="7"/>
<evidence type="ECO:0000256" key="7">
    <source>
        <dbReference type="HAMAP-Rule" id="MF_00252"/>
    </source>
</evidence>
<evidence type="ECO:0000256" key="4">
    <source>
        <dbReference type="ARBA" id="ARBA00022840"/>
    </source>
</evidence>
<evidence type="ECO:0000256" key="2">
    <source>
        <dbReference type="ARBA" id="ARBA00022723"/>
    </source>
</evidence>
<dbReference type="NCBIfam" id="TIGR00499">
    <property type="entry name" value="lysS_bact"/>
    <property type="match status" value="1"/>
</dbReference>
<reference evidence="11" key="1">
    <citation type="submission" date="2023-07" db="EMBL/GenBank/DDBJ databases">
        <authorList>
            <person name="Colorado M.A."/>
            <person name="Villamil L.M."/>
            <person name="Melo J.F."/>
            <person name="Rodriguez J.A."/>
            <person name="Ruiz R.Y."/>
        </authorList>
    </citation>
    <scope>NUCLEOTIDE SEQUENCE [LARGE SCALE GENOMIC DNA]</scope>
    <source>
        <strain evidence="11">C33</strain>
    </source>
</reference>
<dbReference type="Gene3D" id="3.30.930.10">
    <property type="entry name" value="Bira Bifunctional Protein, Domain 2"/>
    <property type="match status" value="1"/>
</dbReference>
<keyword evidence="4 7" id="KW-0067">ATP-binding</keyword>
<evidence type="ECO:0000313" key="10">
    <source>
        <dbReference type="EMBL" id="MDX8336222.1"/>
    </source>
</evidence>
<name>A0ABU4W9K9_9FUSO</name>
<dbReference type="InterPro" id="IPR018149">
    <property type="entry name" value="Lys-tRNA-synth_II_C"/>
</dbReference>
<dbReference type="InterPro" id="IPR006195">
    <property type="entry name" value="aa-tRNA-synth_II"/>
</dbReference>
<dbReference type="EMBL" id="JAVIKH010000008">
    <property type="protein sequence ID" value="MDX8336222.1"/>
    <property type="molecule type" value="Genomic_DNA"/>
</dbReference>
<dbReference type="SUPFAM" id="SSF50249">
    <property type="entry name" value="Nucleic acid-binding proteins"/>
    <property type="match status" value="1"/>
</dbReference>
<dbReference type="PROSITE" id="PS50862">
    <property type="entry name" value="AA_TRNA_LIGASE_II"/>
    <property type="match status" value="1"/>
</dbReference>
<dbReference type="NCBIfam" id="NF001756">
    <property type="entry name" value="PRK00484.1"/>
    <property type="match status" value="1"/>
</dbReference>
<keyword evidence="11" id="KW-1185">Reference proteome</keyword>
<keyword evidence="5 7" id="KW-0030">Aminoacyl-tRNA synthetase</keyword>
<evidence type="ECO:0000259" key="9">
    <source>
        <dbReference type="PROSITE" id="PS50862"/>
    </source>
</evidence>
<keyword evidence="1 7" id="KW-0436">Ligase</keyword>
<comment type="subcellular location">
    <subcellularLocation>
        <location evidence="7">Cytoplasm</location>
    </subcellularLocation>
</comment>
<proteinExistence type="inferred from homology"/>
<feature type="domain" description="Aminoacyl-transfer RNA synthetases class-II family profile" evidence="9">
    <location>
        <begin position="176"/>
        <end position="486"/>
    </location>
</feature>
<dbReference type="InterPro" id="IPR002313">
    <property type="entry name" value="Lys-tRNA-ligase_II"/>
</dbReference>